<evidence type="ECO:0000313" key="5">
    <source>
        <dbReference type="EnsemblPlants" id="EMT09880"/>
    </source>
</evidence>
<dbReference type="InterPro" id="IPR044859">
    <property type="entry name" value="Allene_oxi_cyc_Dirigent"/>
</dbReference>
<dbReference type="InterPro" id="IPR004265">
    <property type="entry name" value="Dirigent"/>
</dbReference>
<protein>
    <recommendedName>
        <fullName evidence="4">Dirigent protein</fullName>
    </recommendedName>
</protein>
<evidence type="ECO:0000256" key="4">
    <source>
        <dbReference type="RuleBase" id="RU363099"/>
    </source>
</evidence>
<evidence type="ECO:0000256" key="3">
    <source>
        <dbReference type="ARBA" id="ARBA00022525"/>
    </source>
</evidence>
<evidence type="ECO:0000256" key="1">
    <source>
        <dbReference type="ARBA" id="ARBA00010746"/>
    </source>
</evidence>
<dbReference type="Pfam" id="PF03018">
    <property type="entry name" value="Dirigent"/>
    <property type="match status" value="1"/>
</dbReference>
<proteinExistence type="inferred from homology"/>
<reference evidence="5" key="1">
    <citation type="submission" date="2015-06" db="UniProtKB">
        <authorList>
            <consortium name="EnsemblPlants"/>
        </authorList>
    </citation>
    <scope>IDENTIFICATION</scope>
</reference>
<keyword evidence="3 4" id="KW-0964">Secreted</keyword>
<dbReference type="AlphaFoldDB" id="M8B8C1"/>
<name>M8B8C1_AEGTA</name>
<comment type="similarity">
    <text evidence="1 4">Belongs to the plant dirigent protein family.</text>
</comment>
<dbReference type="PANTHER" id="PTHR21495">
    <property type="entry name" value="NUCLEOPORIN-RELATED"/>
    <property type="match status" value="1"/>
</dbReference>
<comment type="function">
    <text evidence="4">Dirigent proteins impart stereoselectivity on the phenoxy radical-coupling reaction, yielding optically active lignans from two molecules of coniferyl alcohol in the biosynthesis of lignans, flavonolignans, and alkaloids and thus plays a central role in plant secondary metabolism.</text>
</comment>
<dbReference type="GO" id="GO:0009699">
    <property type="term" value="P:phenylpropanoid biosynthetic process"/>
    <property type="evidence" value="ECO:0007669"/>
    <property type="project" value="UniProtKB-ARBA"/>
</dbReference>
<accession>M8B8C1</accession>
<dbReference type="EnsemblPlants" id="EMT09880">
    <property type="protein sequence ID" value="EMT09880"/>
    <property type="gene ID" value="F775_52655"/>
</dbReference>
<comment type="subcellular location">
    <subcellularLocation>
        <location evidence="4">Secreted</location>
        <location evidence="4">Extracellular space</location>
        <location evidence="4">Apoplast</location>
    </subcellularLocation>
</comment>
<sequence length="223" mass="23316">MAIHHGVQLMAPASLVLVAAVAPATTHLRFYMHDIVTAEAPSAATAVRVVRGLTPLPNDPTNRFGDMYTIDDALTEGPGAASPVIGRAQGFYLFASQTDAALLLSANMLFTAGKHNGSTVAVFARDAILDTVRELPVVGGTCARRSPAAPAPSAERLDTACFGRIPSLLHPAPTILLVRCATSSVVFGQLPSIQCALLPVHGYAVFTVVTPPNYPASEICNFV</sequence>
<dbReference type="Gene3D" id="2.40.480.10">
    <property type="entry name" value="Allene oxide cyclase-like"/>
    <property type="match status" value="1"/>
</dbReference>
<comment type="subunit">
    <text evidence="2 4">Homodimer.</text>
</comment>
<dbReference type="GO" id="GO:0048046">
    <property type="term" value="C:apoplast"/>
    <property type="evidence" value="ECO:0007669"/>
    <property type="project" value="UniProtKB-SubCell"/>
</dbReference>
<feature type="chain" id="PRO_5014486399" description="Dirigent protein" evidence="4">
    <location>
        <begin position="21"/>
        <end position="223"/>
    </location>
</feature>
<organism evidence="5">
    <name type="scientific">Aegilops tauschii</name>
    <name type="common">Tausch's goatgrass</name>
    <name type="synonym">Aegilops squarrosa</name>
    <dbReference type="NCBI Taxonomy" id="37682"/>
    <lineage>
        <taxon>Eukaryota</taxon>
        <taxon>Viridiplantae</taxon>
        <taxon>Streptophyta</taxon>
        <taxon>Embryophyta</taxon>
        <taxon>Tracheophyta</taxon>
        <taxon>Spermatophyta</taxon>
        <taxon>Magnoliopsida</taxon>
        <taxon>Liliopsida</taxon>
        <taxon>Poales</taxon>
        <taxon>Poaceae</taxon>
        <taxon>BOP clade</taxon>
        <taxon>Pooideae</taxon>
        <taxon>Triticodae</taxon>
        <taxon>Triticeae</taxon>
        <taxon>Triticinae</taxon>
        <taxon>Aegilops</taxon>
    </lineage>
</organism>
<evidence type="ECO:0000256" key="2">
    <source>
        <dbReference type="ARBA" id="ARBA00011738"/>
    </source>
</evidence>
<feature type="signal peptide" evidence="4">
    <location>
        <begin position="1"/>
        <end position="20"/>
    </location>
</feature>
<keyword evidence="4" id="KW-0732">Signal</keyword>
<keyword evidence="4" id="KW-0052">Apoplast</keyword>